<comment type="subunit">
    <text evidence="2">Monomer.</text>
</comment>
<dbReference type="KEGG" id="alq:C7Y71_008840"/>
<dbReference type="Pfam" id="PF07971">
    <property type="entry name" value="Glyco_hydro_92"/>
    <property type="match status" value="1"/>
</dbReference>
<evidence type="ECO:0000256" key="2">
    <source>
        <dbReference type="ARBA" id="ARBA00011245"/>
    </source>
</evidence>
<dbReference type="FunFam" id="1.20.1050.60:FF:000001">
    <property type="entry name" value="Putative alpha-1,2-mannosidase"/>
    <property type="match status" value="1"/>
</dbReference>
<reference evidence="7 8" key="1">
    <citation type="submission" date="2018-11" db="EMBL/GenBank/DDBJ databases">
        <authorList>
            <person name="Na S.W."/>
            <person name="Baik M."/>
        </authorList>
    </citation>
    <scope>NUCLEOTIDE SEQUENCE [LARGE SCALE GENOMIC DNA]</scope>
    <source>
        <strain evidence="7 8">E39</strain>
    </source>
</reference>
<feature type="signal peptide" evidence="4">
    <location>
        <begin position="1"/>
        <end position="18"/>
    </location>
</feature>
<dbReference type="GO" id="GO:0030246">
    <property type="term" value="F:carbohydrate binding"/>
    <property type="evidence" value="ECO:0007669"/>
    <property type="project" value="InterPro"/>
</dbReference>
<evidence type="ECO:0000313" key="8">
    <source>
        <dbReference type="Proteomes" id="UP000249375"/>
    </source>
</evidence>
<accession>A0A5P8E7Z0</accession>
<keyword evidence="8" id="KW-1185">Reference proteome</keyword>
<dbReference type="GO" id="GO:0005975">
    <property type="term" value="P:carbohydrate metabolic process"/>
    <property type="evidence" value="ECO:0007669"/>
    <property type="project" value="InterPro"/>
</dbReference>
<dbReference type="Pfam" id="PF17678">
    <property type="entry name" value="Glyco_hydro_92N"/>
    <property type="match status" value="1"/>
</dbReference>
<organism evidence="7 8">
    <name type="scientific">Pseudoprevotella muciniphila</name>
    <dbReference type="NCBI Taxonomy" id="2133944"/>
    <lineage>
        <taxon>Bacteria</taxon>
        <taxon>Pseudomonadati</taxon>
        <taxon>Bacteroidota</taxon>
        <taxon>Bacteroidia</taxon>
        <taxon>Bacteroidales</taxon>
        <taxon>Prevotellaceae</taxon>
        <taxon>Pseudoprevotella</taxon>
    </lineage>
</organism>
<dbReference type="InterPro" id="IPR008928">
    <property type="entry name" value="6-hairpin_glycosidase_sf"/>
</dbReference>
<keyword evidence="4" id="KW-0732">Signal</keyword>
<dbReference type="GO" id="GO:0006516">
    <property type="term" value="P:glycoprotein catabolic process"/>
    <property type="evidence" value="ECO:0007669"/>
    <property type="project" value="TreeGrafter"/>
</dbReference>
<evidence type="ECO:0000256" key="4">
    <source>
        <dbReference type="SAM" id="SignalP"/>
    </source>
</evidence>
<protein>
    <submittedName>
        <fullName evidence="7">Glycoside hydrolase family 92 protein</fullName>
    </submittedName>
</protein>
<dbReference type="GO" id="GO:0005829">
    <property type="term" value="C:cytosol"/>
    <property type="evidence" value="ECO:0007669"/>
    <property type="project" value="TreeGrafter"/>
</dbReference>
<name>A0A5P8E7Z0_9BACT</name>
<gene>
    <name evidence="7" type="ORF">C7Y71_008840</name>
</gene>
<dbReference type="AlphaFoldDB" id="A0A5P8E7Z0"/>
<dbReference type="EMBL" id="CP033459">
    <property type="protein sequence ID" value="QFQ13111.1"/>
    <property type="molecule type" value="Genomic_DNA"/>
</dbReference>
<feature type="chain" id="PRO_5024444556" evidence="4">
    <location>
        <begin position="19"/>
        <end position="741"/>
    </location>
</feature>
<keyword evidence="7" id="KW-0378">Hydrolase</keyword>
<dbReference type="RefSeq" id="WP_111898213.1">
    <property type="nucleotide sequence ID" value="NZ_CP033459.1"/>
</dbReference>
<dbReference type="Gene3D" id="2.70.98.10">
    <property type="match status" value="1"/>
</dbReference>
<dbReference type="InterPro" id="IPR014718">
    <property type="entry name" value="GH-type_carb-bd"/>
</dbReference>
<dbReference type="PANTHER" id="PTHR12143:SF39">
    <property type="entry name" value="SECRETED PROTEIN"/>
    <property type="match status" value="1"/>
</dbReference>
<dbReference type="OrthoDB" id="9762711at2"/>
<dbReference type="SUPFAM" id="SSF48208">
    <property type="entry name" value="Six-hairpin glycosidases"/>
    <property type="match status" value="1"/>
</dbReference>
<evidence type="ECO:0000259" key="5">
    <source>
        <dbReference type="Pfam" id="PF07971"/>
    </source>
</evidence>
<evidence type="ECO:0000259" key="6">
    <source>
        <dbReference type="Pfam" id="PF17678"/>
    </source>
</evidence>
<dbReference type="NCBIfam" id="TIGR01180">
    <property type="entry name" value="aman2_put"/>
    <property type="match status" value="1"/>
</dbReference>
<feature type="domain" description="Glycosyl hydrolase family 92 N-terminal" evidence="6">
    <location>
        <begin position="25"/>
        <end position="279"/>
    </location>
</feature>
<keyword evidence="3" id="KW-0106">Calcium</keyword>
<feature type="domain" description="Glycosyl hydrolase family 92" evidence="5">
    <location>
        <begin position="285"/>
        <end position="739"/>
    </location>
</feature>
<dbReference type="GO" id="GO:0000224">
    <property type="term" value="F:peptide-N4-(N-acetyl-beta-glucosaminyl)asparagine amidase activity"/>
    <property type="evidence" value="ECO:0007669"/>
    <property type="project" value="TreeGrafter"/>
</dbReference>
<dbReference type="InterPro" id="IPR012939">
    <property type="entry name" value="Glyco_hydro_92"/>
</dbReference>
<comment type="cofactor">
    <cofactor evidence="1">
        <name>Ca(2+)</name>
        <dbReference type="ChEBI" id="CHEBI:29108"/>
    </cofactor>
</comment>
<evidence type="ECO:0000256" key="3">
    <source>
        <dbReference type="ARBA" id="ARBA00022837"/>
    </source>
</evidence>
<sequence>MKKIFLFLALCMASVAHAQKTAVDYVNPFIGTSNFGTCNPGAVLPHGMMSVTPFNVMGSNLNKWDKDKRWWSTAYSSDNSVMTGFSHVNLSGVGCPDLSSLLLMPTTGTLSVDYHDYGSTYSNAVATPGYYSNILSRYGIKTEVTATPRTSRARFTFPKGQGNVLMNLGEGLTNESGATVRMVSDTEIEGVKLFGNFCYNVPDAVYPMYFVMRVNKAADSCGYWKKQREMDAEAAWDQHAGRYKLYKKYTKEISGDDIGVYYTYNCAEGDQVEVSIGISFVSIDGARKNLDAEQAGKSFDDIRQTARKAWQDDLSKIEVEGGTDEQKTVFYTGLYHLLLHPNVLQDVDGRYPKMESSSIGKTDSNHYTVFSLWDTYRNTHPLLCLLFPDRQQDMVRSMVDKAKSWGWMPKWELYGRETNTMDGDPASIVIADTWMRGIRDFDINAAYALCMKSATTRGAENFLRPDNDIYRQNGYLPVLSENSFAVSAALEYYMADYALSRLATDLGKADDATMLLKQSEGWKNYFDKETGMIRPRVGDGSFLKNFNPLAGQNFEANPGFHEGCAWNYTFYVPFDIKGLARSMGGDKIFVEKLQSVFDNNLYDPANEPDITYPYLFSYFRGEEWRTQELTQALLAKYFRNAPDGLPGNEDTGAMSAWAIYSMMGFYPDCPGDPSYTLTTPVFDKITIHLDRNFYNLPTLTINKKGTGKRIAGLKVDGKNHKSFRISHDELIDAGTIEFTTK</sequence>
<dbReference type="Proteomes" id="UP000249375">
    <property type="component" value="Chromosome"/>
</dbReference>
<evidence type="ECO:0000313" key="7">
    <source>
        <dbReference type="EMBL" id="QFQ13111.1"/>
    </source>
</evidence>
<dbReference type="InterPro" id="IPR050883">
    <property type="entry name" value="PNGase"/>
</dbReference>
<dbReference type="PANTHER" id="PTHR12143">
    <property type="entry name" value="PEPTIDE N-GLYCANASE PNGASE -RELATED"/>
    <property type="match status" value="1"/>
</dbReference>
<dbReference type="Gene3D" id="1.20.1610.10">
    <property type="entry name" value="alpha-1,2-mannosidases domains"/>
    <property type="match status" value="1"/>
</dbReference>
<dbReference type="Gene3D" id="3.30.2080.10">
    <property type="entry name" value="GH92 mannosidase domain"/>
    <property type="match status" value="1"/>
</dbReference>
<proteinExistence type="predicted"/>
<evidence type="ECO:0000256" key="1">
    <source>
        <dbReference type="ARBA" id="ARBA00001913"/>
    </source>
</evidence>
<dbReference type="Gene3D" id="1.20.1050.60">
    <property type="entry name" value="alpha-1,2-mannosidase"/>
    <property type="match status" value="1"/>
</dbReference>
<dbReference type="InterPro" id="IPR005887">
    <property type="entry name" value="GH92_a_mannosidase_put"/>
</dbReference>
<dbReference type="InterPro" id="IPR041371">
    <property type="entry name" value="GH92_N"/>
</dbReference>